<gene>
    <name evidence="1" type="ORF">MENT_LOCUS7776</name>
</gene>
<name>A0A6V7U313_MELEN</name>
<dbReference type="EMBL" id="CAJEWN010000032">
    <property type="protein sequence ID" value="CAD2143930.1"/>
    <property type="molecule type" value="Genomic_DNA"/>
</dbReference>
<organism evidence="1 2">
    <name type="scientific">Meloidogyne enterolobii</name>
    <name type="common">Root-knot nematode worm</name>
    <name type="synonym">Meloidogyne mayaguensis</name>
    <dbReference type="NCBI Taxonomy" id="390850"/>
    <lineage>
        <taxon>Eukaryota</taxon>
        <taxon>Metazoa</taxon>
        <taxon>Ecdysozoa</taxon>
        <taxon>Nematoda</taxon>
        <taxon>Chromadorea</taxon>
        <taxon>Rhabditida</taxon>
        <taxon>Tylenchina</taxon>
        <taxon>Tylenchomorpha</taxon>
        <taxon>Tylenchoidea</taxon>
        <taxon>Meloidogynidae</taxon>
        <taxon>Meloidogyninae</taxon>
        <taxon>Meloidogyne</taxon>
    </lineage>
</organism>
<dbReference type="OrthoDB" id="5858596at2759"/>
<comment type="caution">
    <text evidence="1">The sequence shown here is derived from an EMBL/GenBank/DDBJ whole genome shotgun (WGS) entry which is preliminary data.</text>
</comment>
<evidence type="ECO:0000313" key="2">
    <source>
        <dbReference type="Proteomes" id="UP000580250"/>
    </source>
</evidence>
<sequence>MKPHFLDIYQQQLLGQIACIEYENSKEMEETIVAFIHINNLIIESFRDSYSQRINEMREQEKIVEIRLLEEIL</sequence>
<accession>A0A6V7U313</accession>
<reference evidence="1 2" key="1">
    <citation type="submission" date="2020-08" db="EMBL/GenBank/DDBJ databases">
        <authorList>
            <person name="Koutsovoulos G."/>
            <person name="Danchin GJ E."/>
        </authorList>
    </citation>
    <scope>NUCLEOTIDE SEQUENCE [LARGE SCALE GENOMIC DNA]</scope>
</reference>
<protein>
    <submittedName>
        <fullName evidence="1">Uncharacterized protein</fullName>
    </submittedName>
</protein>
<evidence type="ECO:0000313" key="1">
    <source>
        <dbReference type="EMBL" id="CAD2143930.1"/>
    </source>
</evidence>
<dbReference type="Proteomes" id="UP000580250">
    <property type="component" value="Unassembled WGS sequence"/>
</dbReference>
<dbReference type="AlphaFoldDB" id="A0A6V7U313"/>
<proteinExistence type="predicted"/>